<dbReference type="EMBL" id="CP018477">
    <property type="protein sequence ID" value="ASV76523.1"/>
    <property type="molecule type" value="Genomic_DNA"/>
</dbReference>
<gene>
    <name evidence="3" type="ORF">THTE_3922</name>
</gene>
<proteinExistence type="predicted"/>
<organism evidence="3 4">
    <name type="scientific">Thermogutta terrifontis</name>
    <dbReference type="NCBI Taxonomy" id="1331910"/>
    <lineage>
        <taxon>Bacteria</taxon>
        <taxon>Pseudomonadati</taxon>
        <taxon>Planctomycetota</taxon>
        <taxon>Planctomycetia</taxon>
        <taxon>Pirellulales</taxon>
        <taxon>Thermoguttaceae</taxon>
        <taxon>Thermogutta</taxon>
    </lineage>
</organism>
<dbReference type="PANTHER" id="PTHR35889:SF3">
    <property type="entry name" value="F-BOX DOMAIN-CONTAINING PROTEIN"/>
    <property type="match status" value="1"/>
</dbReference>
<feature type="domain" description="DUF1549" evidence="1">
    <location>
        <begin position="64"/>
        <end position="203"/>
    </location>
</feature>
<protein>
    <recommendedName>
        <fullName evidence="5">DUF1553 domain-containing protein</fullName>
    </recommendedName>
</protein>
<dbReference type="RefSeq" id="WP_095416290.1">
    <property type="nucleotide sequence ID" value="NZ_CP018477.1"/>
</dbReference>
<dbReference type="PANTHER" id="PTHR35889">
    <property type="entry name" value="CYCLOINULO-OLIGOSACCHARIDE FRUCTANOTRANSFERASE-RELATED"/>
    <property type="match status" value="1"/>
</dbReference>
<dbReference type="Pfam" id="PF07587">
    <property type="entry name" value="PSD1"/>
    <property type="match status" value="1"/>
</dbReference>
<dbReference type="AlphaFoldDB" id="A0A286RKM6"/>
<evidence type="ECO:0000259" key="2">
    <source>
        <dbReference type="Pfam" id="PF07587"/>
    </source>
</evidence>
<dbReference type="InterPro" id="IPR011444">
    <property type="entry name" value="DUF1549"/>
</dbReference>
<keyword evidence="4" id="KW-1185">Reference proteome</keyword>
<dbReference type="Proteomes" id="UP000215086">
    <property type="component" value="Chromosome"/>
</dbReference>
<dbReference type="Pfam" id="PF07583">
    <property type="entry name" value="PSCyt2"/>
    <property type="match status" value="1"/>
</dbReference>
<dbReference type="OrthoDB" id="289126at2"/>
<sequence>MQLRFLSAIVQRLHSLAERCPLMRNFTVLGVLLCALLVCQGFVRGEEATNIFESPTPPQPAGELDRIVFAKLEQLGIKPVLCSDAVFVRRVYLDMLGKLPTSAEVREFLADQSPDKRTRLVDRLMERREFVDYWAMKWADTLRIKAEIPVNLWPNGARAFHRFVWASLAANKPYDQFVREMLTASGSNFRVGAVNFYRAVQDRSPTGIASVVALTFMGVRTDHWPKERLDGLAVFFSQIAYKPTSEWKEEVVFWDPWGLRLVPSNFVPGRDTPGTVRPKPADEVISPVPPPISSEPLVGVFPDGTKVTIPPDKDPREVLADWLIRPENPWFTKCIVNRVWAWIMGRGIIHEPDDIRDDNPPSNPELLAYLEKEMIQSGYNLRHLYRIILTSQTYQFSSIPRNSSPEAMANFASYLPRRLEAEVLIDAINDITGTSDLYTSAIPEPFTYMPRDVSAVSLADGSIISPFLTLFGRSARATGAFNERSNKPTPSQWLHMLNSSAIYSKLVSGPKLTALFRSGRPIPEIVEELYLTILSRSPSPEELQACREYIEKSRARTEAMVDVAWALINSPEFLYRH</sequence>
<evidence type="ECO:0000259" key="1">
    <source>
        <dbReference type="Pfam" id="PF07583"/>
    </source>
</evidence>
<accession>A0A286RKM6</accession>
<dbReference type="InterPro" id="IPR022655">
    <property type="entry name" value="DUF1553"/>
</dbReference>
<feature type="domain" description="DUF1553" evidence="2">
    <location>
        <begin position="316"/>
        <end position="549"/>
    </location>
</feature>
<dbReference type="KEGG" id="ttf:THTE_3922"/>
<evidence type="ECO:0000313" key="4">
    <source>
        <dbReference type="Proteomes" id="UP000215086"/>
    </source>
</evidence>
<name>A0A286RKM6_9BACT</name>
<evidence type="ECO:0000313" key="3">
    <source>
        <dbReference type="EMBL" id="ASV76523.1"/>
    </source>
</evidence>
<evidence type="ECO:0008006" key="5">
    <source>
        <dbReference type="Google" id="ProtNLM"/>
    </source>
</evidence>
<reference evidence="3 4" key="1">
    <citation type="journal article" name="Front. Microbiol.">
        <title>Sugar Metabolism of the First Thermophilic Planctomycete Thermogutta terrifontis: Comparative Genomic and Transcriptomic Approaches.</title>
        <authorList>
            <person name="Elcheninov A.G."/>
            <person name="Menzel P."/>
            <person name="Gudbergsdottir S.R."/>
            <person name="Slesarev A.I."/>
            <person name="Kadnikov V.V."/>
            <person name="Krogh A."/>
            <person name="Bonch-Osmolovskaya E.A."/>
            <person name="Peng X."/>
            <person name="Kublanov I.V."/>
        </authorList>
    </citation>
    <scope>NUCLEOTIDE SEQUENCE [LARGE SCALE GENOMIC DNA]</scope>
    <source>
        <strain evidence="3 4">R1</strain>
    </source>
</reference>